<reference evidence="5" key="1">
    <citation type="submission" date="2023-07" db="EMBL/GenBank/DDBJ databases">
        <title>Sorghum-associated microbial communities from plants grown in Nebraska, USA.</title>
        <authorList>
            <person name="Schachtman D."/>
        </authorList>
    </citation>
    <scope>NUCLEOTIDE SEQUENCE</scope>
    <source>
        <strain evidence="5">1457</strain>
    </source>
</reference>
<feature type="binding site" evidence="4">
    <location>
        <position position="163"/>
    </location>
    <ligand>
        <name>substrate</name>
    </ligand>
</feature>
<dbReference type="SUPFAM" id="SSF48208">
    <property type="entry name" value="Six-hairpin glycosidases"/>
    <property type="match status" value="1"/>
</dbReference>
<feature type="binding site" evidence="4">
    <location>
        <position position="239"/>
    </location>
    <ligand>
        <name>substrate</name>
    </ligand>
</feature>
<evidence type="ECO:0000256" key="4">
    <source>
        <dbReference type="PIRSR" id="PIRSR610905-2"/>
    </source>
</evidence>
<proteinExistence type="inferred from homology"/>
<dbReference type="Gene3D" id="1.50.10.10">
    <property type="match status" value="1"/>
</dbReference>
<accession>A0AAW8LUI4</accession>
<dbReference type="GO" id="GO:0102212">
    <property type="term" value="F:unsaturated chondroitin disaccharide hydrolase activity"/>
    <property type="evidence" value="ECO:0007669"/>
    <property type="project" value="UniProtKB-EC"/>
</dbReference>
<dbReference type="AlphaFoldDB" id="A0AAW8LUI4"/>
<feature type="active site" description="Proton donor" evidence="3">
    <location>
        <position position="163"/>
    </location>
</feature>
<organism evidence="5 6">
    <name type="scientific">Agrobacterium tumefaciens</name>
    <dbReference type="NCBI Taxonomy" id="358"/>
    <lineage>
        <taxon>Bacteria</taxon>
        <taxon>Pseudomonadati</taxon>
        <taxon>Pseudomonadota</taxon>
        <taxon>Alphaproteobacteria</taxon>
        <taxon>Hyphomicrobiales</taxon>
        <taxon>Rhizobiaceae</taxon>
        <taxon>Rhizobium/Agrobacterium group</taxon>
        <taxon>Agrobacterium</taxon>
        <taxon>Agrobacterium tumefaciens complex</taxon>
    </lineage>
</organism>
<dbReference type="GO" id="GO:0000272">
    <property type="term" value="P:polysaccharide catabolic process"/>
    <property type="evidence" value="ECO:0007669"/>
    <property type="project" value="TreeGrafter"/>
</dbReference>
<dbReference type="EMBL" id="JAVDSW010000002">
    <property type="protein sequence ID" value="MDR6702799.1"/>
    <property type="molecule type" value="Genomic_DNA"/>
</dbReference>
<feature type="binding site" evidence="4">
    <location>
        <position position="221"/>
    </location>
    <ligand>
        <name>substrate</name>
    </ligand>
</feature>
<evidence type="ECO:0000313" key="5">
    <source>
        <dbReference type="EMBL" id="MDR6702799.1"/>
    </source>
</evidence>
<feature type="binding site" evidence="4">
    <location>
        <position position="235"/>
    </location>
    <ligand>
        <name>substrate</name>
    </ligand>
</feature>
<dbReference type="InterPro" id="IPR008928">
    <property type="entry name" value="6-hairpin_glycosidase_sf"/>
</dbReference>
<protein>
    <submittedName>
        <fullName evidence="5">Unsaturated chondroitin disaccharide hydrolase</fullName>
        <ecNumber evidence="5">3.2.1.180</ecNumber>
    </submittedName>
</protein>
<dbReference type="PANTHER" id="PTHR36845:SF1">
    <property type="entry name" value="HYDROLASE, PUTATIVE (AFU_ORTHOLOGUE AFUA_7G05090)-RELATED"/>
    <property type="match status" value="1"/>
</dbReference>
<comment type="similarity">
    <text evidence="2">Belongs to the glycosyl hydrolase 88 family.</text>
</comment>
<dbReference type="InterPro" id="IPR012341">
    <property type="entry name" value="6hp_glycosidase-like_sf"/>
</dbReference>
<dbReference type="RefSeq" id="WP_129565235.1">
    <property type="nucleotide sequence ID" value="NZ_CP124968.1"/>
</dbReference>
<evidence type="ECO:0000256" key="3">
    <source>
        <dbReference type="PIRSR" id="PIRSR610905-1"/>
    </source>
</evidence>
<feature type="binding site" evidence="4">
    <location>
        <position position="103"/>
    </location>
    <ligand>
        <name>substrate</name>
    </ligand>
</feature>
<gene>
    <name evidence="5" type="ORF">J2W61_002664</name>
</gene>
<dbReference type="Proteomes" id="UP001265315">
    <property type="component" value="Unassembled WGS sequence"/>
</dbReference>
<name>A0AAW8LUI4_AGRTU</name>
<feature type="binding site" evidence="4">
    <location>
        <position position="353"/>
    </location>
    <ligand>
        <name>substrate</name>
    </ligand>
</feature>
<dbReference type="GO" id="GO:0052757">
    <property type="term" value="F:chondroitin hydrolase activity"/>
    <property type="evidence" value="ECO:0007669"/>
    <property type="project" value="TreeGrafter"/>
</dbReference>
<evidence type="ECO:0000256" key="1">
    <source>
        <dbReference type="ARBA" id="ARBA00022801"/>
    </source>
</evidence>
<evidence type="ECO:0000313" key="6">
    <source>
        <dbReference type="Proteomes" id="UP001265315"/>
    </source>
</evidence>
<dbReference type="PANTHER" id="PTHR36845">
    <property type="entry name" value="HYDROLASE, PUTATIVE (AFU_ORTHOLOGUE AFUA_7G05090)-RELATED"/>
    <property type="match status" value="1"/>
</dbReference>
<dbReference type="InterPro" id="IPR052369">
    <property type="entry name" value="UG_Glycosaminoglycan_Hydrolase"/>
</dbReference>
<comment type="caution">
    <text evidence="5">The sequence shown here is derived from an EMBL/GenBank/DDBJ whole genome shotgun (WGS) entry which is preliminary data.</text>
</comment>
<evidence type="ECO:0000256" key="2">
    <source>
        <dbReference type="ARBA" id="ARBA00038358"/>
    </source>
</evidence>
<feature type="binding site" evidence="4">
    <location>
        <position position="223"/>
    </location>
    <ligand>
        <name>substrate</name>
    </ligand>
</feature>
<feature type="active site" description="Nucleophile" evidence="3">
    <location>
        <position position="103"/>
    </location>
</feature>
<dbReference type="Pfam" id="PF07470">
    <property type="entry name" value="Glyco_hydro_88"/>
    <property type="match status" value="1"/>
</dbReference>
<keyword evidence="5" id="KW-0326">Glycosidase</keyword>
<dbReference type="EC" id="3.2.1.180" evidence="5"/>
<keyword evidence="1 5" id="KW-0378">Hydrolase</keyword>
<sequence length="392" mass="44751">MLDLTTSLPTPITIAEIDAALTAAIAQVRRNLPQFTYAAQNHSSVKNFYPAVANDQWTAGFWPGQIWLAFEHTGDRTFQHAAQIQVQSFLHRIENRIETDHHDMGFLYSPSCIAAWKLVGDEDGRRAALMAADQLMERFQPVGQFIQAWGRRDNPNEYRYIIDCLLNLPLLYWASRETGREDYRTVALAHARTTLAHSVRPDDSTYHTFYMDPETGAPVRGVTKQGYSDESYWARGQAWGIAGMAISYRYERLPAYRDTFERLLAFYLKRLPDDLVPYWDLIFADGDGDGEPRDSSAAAIVACGLLEMAELETPEKAEEYRNLARRMVKSLADIYSVRDPAISNGQLLHGTYSKKTPHNTCRGEGVDECVSWGDYYYLEALIRLSRNWSSYW</sequence>
<dbReference type="InterPro" id="IPR010905">
    <property type="entry name" value="Glyco_hydro_88"/>
</dbReference>